<comment type="function">
    <text evidence="6">GTPase-activating protein for the ADP ribosylation factor family.</text>
</comment>
<keyword evidence="3 6" id="KW-0862">Zinc</keyword>
<dbReference type="GO" id="GO:0005096">
    <property type="term" value="F:GTPase activator activity"/>
    <property type="evidence" value="ECO:0007669"/>
    <property type="project" value="UniProtKB-KW"/>
</dbReference>
<feature type="region of interest" description="Disordered" evidence="7">
    <location>
        <begin position="1"/>
        <end position="22"/>
    </location>
</feature>
<accession>A0A671KNF4</accession>
<name>A0A671KNF4_9TELE</name>
<dbReference type="Gene3D" id="2.30.29.30">
    <property type="entry name" value="Pleckstrin-homology domain (PH domain)/Phosphotyrosine-binding domain (PTB)"/>
    <property type="match status" value="1"/>
</dbReference>
<dbReference type="SMART" id="SM00105">
    <property type="entry name" value="ArfGap"/>
    <property type="match status" value="1"/>
</dbReference>
<dbReference type="FunFam" id="1.10.220.150:FF:000007">
    <property type="entry name" value="Arf-GAP with coiled-coil, ANK repeat and PH domain-containing protein 2"/>
    <property type="match status" value="1"/>
</dbReference>
<dbReference type="PANTHER" id="PTHR23180:SF197">
    <property type="entry name" value="ARF-GAP WITH COILED-COIL, ANK REPEAT AND PH DOMAIN-CONTAINING PROTEIN 1"/>
    <property type="match status" value="1"/>
</dbReference>
<sequence length="480" mass="54377">NLEAALSRNAQAPRGKQHEVEEASNNLLNARRAFRSGALDYVLQVQTYTSIYSVTLACVFAFCVNVCQMLSLMEAQALFFQQGYQSLTELENYQKQLSDEYTQLVLNSAREKRDMEQSHGAVKKKDVSYDDSIMDFSPDAPNGIAMEGYLYKRASNAFKTWSRRWFSIQKNQLVYQKKHNEQITVVVEDLRLCTVKPYSEQDRRFCFEVVSPSKSCLLQADSERQQQSWISAVQNSIASAFQDRRDDNLDRCSSVSAGSVRLSAGELESSGRKALEEVQAISGNGQCCDCGEPGPDWASINLGITLCITCSGIHRSLGVHFSKVRSLTLDSWEPELIKLMCELGNTAINKIYEARIDEITIKKPHSSSPRQDKESWIRSKYVEKKFIHKLPVTGRATVLRRSSARRNRATTQDRPNTRPALKPKPNRATLPRLTGTQTHMPKNMLEFTHLHAQSGLMGARAHQSKHGCHVLIFMYEIKFF</sequence>
<dbReference type="Proteomes" id="UP000472260">
    <property type="component" value="Unassembled WGS sequence"/>
</dbReference>
<dbReference type="Gene3D" id="1.20.1270.60">
    <property type="entry name" value="Arfaptin homology (AH) domain/BAR domain"/>
    <property type="match status" value="1"/>
</dbReference>
<evidence type="ECO:0000256" key="3">
    <source>
        <dbReference type="ARBA" id="ARBA00022833"/>
    </source>
</evidence>
<keyword evidence="1 6" id="KW-0479">Metal-binding</keyword>
<evidence type="ECO:0000256" key="6">
    <source>
        <dbReference type="RuleBase" id="RU369028"/>
    </source>
</evidence>
<dbReference type="Ensembl" id="ENSSANT00000007480.1">
    <property type="protein sequence ID" value="ENSSANP00000006946.1"/>
    <property type="gene ID" value="ENSSANG00000003878.1"/>
</dbReference>
<keyword evidence="6" id="KW-0677">Repeat</keyword>
<dbReference type="PROSITE" id="PS50003">
    <property type="entry name" value="PH_DOMAIN"/>
    <property type="match status" value="1"/>
</dbReference>
<proteinExistence type="predicted"/>
<keyword evidence="4 6" id="KW-0040">ANK repeat</keyword>
<keyword evidence="11" id="KW-1185">Reference proteome</keyword>
<dbReference type="InterPro" id="IPR027267">
    <property type="entry name" value="AH/BAR_dom_sf"/>
</dbReference>
<gene>
    <name evidence="10" type="primary">acap1</name>
</gene>
<dbReference type="InterPro" id="IPR037278">
    <property type="entry name" value="ARFGAP/RecO"/>
</dbReference>
<dbReference type="PROSITE" id="PS50115">
    <property type="entry name" value="ARFGAP"/>
    <property type="match status" value="1"/>
</dbReference>
<dbReference type="InterPro" id="IPR038508">
    <property type="entry name" value="ArfGAP_dom_sf"/>
</dbReference>
<dbReference type="SUPFAM" id="SSF50729">
    <property type="entry name" value="PH domain-like"/>
    <property type="match status" value="1"/>
</dbReference>
<organism evidence="10 11">
    <name type="scientific">Sinocyclocheilus anshuiensis</name>
    <dbReference type="NCBI Taxonomy" id="1608454"/>
    <lineage>
        <taxon>Eukaryota</taxon>
        <taxon>Metazoa</taxon>
        <taxon>Chordata</taxon>
        <taxon>Craniata</taxon>
        <taxon>Vertebrata</taxon>
        <taxon>Euteleostomi</taxon>
        <taxon>Actinopterygii</taxon>
        <taxon>Neopterygii</taxon>
        <taxon>Teleostei</taxon>
        <taxon>Ostariophysi</taxon>
        <taxon>Cypriniformes</taxon>
        <taxon>Cyprinidae</taxon>
        <taxon>Cyprininae</taxon>
        <taxon>Sinocyclocheilus</taxon>
    </lineage>
</organism>
<keyword evidence="6" id="KW-0343">GTPase activation</keyword>
<dbReference type="InterPro" id="IPR001849">
    <property type="entry name" value="PH_domain"/>
</dbReference>
<comment type="domain">
    <text evidence="6">The BAR domain mediates homodimerization, it can neither bind membrane nor impart curvature, but instead requires the neighboring PH domain to achieve these functions.</text>
</comment>
<evidence type="ECO:0000313" key="10">
    <source>
        <dbReference type="Ensembl" id="ENSSANP00000006946.1"/>
    </source>
</evidence>
<dbReference type="SUPFAM" id="SSF57863">
    <property type="entry name" value="ArfGap/RecO-like zinc finger"/>
    <property type="match status" value="1"/>
</dbReference>
<dbReference type="CDD" id="cd08852">
    <property type="entry name" value="ArfGap_ACAP1"/>
    <property type="match status" value="1"/>
</dbReference>
<dbReference type="CDD" id="cd13250">
    <property type="entry name" value="PH_ACAP"/>
    <property type="match status" value="1"/>
</dbReference>
<dbReference type="GO" id="GO:0010008">
    <property type="term" value="C:endosome membrane"/>
    <property type="evidence" value="ECO:0007669"/>
    <property type="project" value="UniProtKB-SubCell"/>
</dbReference>
<dbReference type="InterPro" id="IPR001164">
    <property type="entry name" value="ArfGAP_dom"/>
</dbReference>
<evidence type="ECO:0000256" key="5">
    <source>
        <dbReference type="PROSITE-ProRule" id="PRU00288"/>
    </source>
</evidence>
<comment type="activity regulation">
    <text evidence="6">GAP activity stimulated by phosphatidylinositol 4,5-bisphosphate (PIP2) and phosphatidic acid.</text>
</comment>
<keyword evidence="6" id="KW-0967">Endosome</keyword>
<dbReference type="InterPro" id="IPR004148">
    <property type="entry name" value="BAR_dom"/>
</dbReference>
<evidence type="ECO:0000256" key="2">
    <source>
        <dbReference type="ARBA" id="ARBA00022771"/>
    </source>
</evidence>
<reference evidence="10" key="2">
    <citation type="submission" date="2025-09" db="UniProtKB">
        <authorList>
            <consortium name="Ensembl"/>
        </authorList>
    </citation>
    <scope>IDENTIFICATION</scope>
</reference>
<evidence type="ECO:0000259" key="9">
    <source>
        <dbReference type="PROSITE" id="PS50115"/>
    </source>
</evidence>
<feature type="domain" description="PH" evidence="8">
    <location>
        <begin position="143"/>
        <end position="238"/>
    </location>
</feature>
<dbReference type="Gene3D" id="1.10.220.150">
    <property type="entry name" value="Arf GTPase activating protein"/>
    <property type="match status" value="1"/>
</dbReference>
<evidence type="ECO:0000256" key="4">
    <source>
        <dbReference type="ARBA" id="ARBA00023043"/>
    </source>
</evidence>
<dbReference type="PRINTS" id="PR00405">
    <property type="entry name" value="REVINTRACTNG"/>
</dbReference>
<dbReference type="InterPro" id="IPR011993">
    <property type="entry name" value="PH-like_dom_sf"/>
</dbReference>
<dbReference type="GO" id="GO:0008270">
    <property type="term" value="F:zinc ion binding"/>
    <property type="evidence" value="ECO:0007669"/>
    <property type="project" value="UniProtKB-KW"/>
</dbReference>
<dbReference type="FunFam" id="2.30.29.30:FF:000026">
    <property type="entry name" value="Arf-GAP with coiled-coil, ANK repeat and PH domain-containing protein 2"/>
    <property type="match status" value="1"/>
</dbReference>
<evidence type="ECO:0000313" key="11">
    <source>
        <dbReference type="Proteomes" id="UP000472260"/>
    </source>
</evidence>
<dbReference type="SMART" id="SM00233">
    <property type="entry name" value="PH"/>
    <property type="match status" value="1"/>
</dbReference>
<dbReference type="PANTHER" id="PTHR23180">
    <property type="entry name" value="CENTAURIN/ARF"/>
    <property type="match status" value="1"/>
</dbReference>
<dbReference type="AlphaFoldDB" id="A0A671KNF4"/>
<reference evidence="10" key="1">
    <citation type="submission" date="2025-08" db="UniProtKB">
        <authorList>
            <consortium name="Ensembl"/>
        </authorList>
    </citation>
    <scope>IDENTIFICATION</scope>
</reference>
<dbReference type="InterPro" id="IPR045258">
    <property type="entry name" value="ACAP1/2/3-like"/>
</dbReference>
<evidence type="ECO:0000259" key="8">
    <source>
        <dbReference type="PROSITE" id="PS50003"/>
    </source>
</evidence>
<dbReference type="Pfam" id="PF16746">
    <property type="entry name" value="BAR_3"/>
    <property type="match status" value="1"/>
</dbReference>
<protein>
    <recommendedName>
        <fullName evidence="6">Arf-GAP with coiled-coil, ANK repeat and PH domain-containing protein</fullName>
        <shortName evidence="6">Cnt-b</shortName>
    </recommendedName>
    <alternativeName>
        <fullName evidence="6">Centaurin-beta</fullName>
    </alternativeName>
</protein>
<dbReference type="Pfam" id="PF00169">
    <property type="entry name" value="PH"/>
    <property type="match status" value="1"/>
</dbReference>
<comment type="subcellular location">
    <subcellularLocation>
        <location evidence="6">Endosome membrane</location>
        <topology evidence="6">Peripheral membrane protein</topology>
    </subcellularLocation>
</comment>
<feature type="domain" description="Arf-GAP" evidence="9">
    <location>
        <begin position="272"/>
        <end position="394"/>
    </location>
</feature>
<keyword evidence="2 5" id="KW-0863">Zinc-finger</keyword>
<evidence type="ECO:0000256" key="1">
    <source>
        <dbReference type="ARBA" id="ARBA00022723"/>
    </source>
</evidence>
<dbReference type="Pfam" id="PF01412">
    <property type="entry name" value="ArfGap"/>
    <property type="match status" value="1"/>
</dbReference>
<evidence type="ECO:0000256" key="7">
    <source>
        <dbReference type="SAM" id="MobiDB-lite"/>
    </source>
</evidence>
<comment type="domain">
    <text evidence="6">PH domain binds phospholipids including phosphatidic acid, phosphatidylinositol 3-phosphate, phosphatidylinositol 3,5-bisphosphate (PIP2) and phosphatidylinositol 3,4,5-trisphosphate (PIP3). May mediate protein binding to PIP2 or PIP3 containing membranes.</text>
</comment>
<feature type="region of interest" description="Disordered" evidence="7">
    <location>
        <begin position="400"/>
        <end position="434"/>
    </location>
</feature>